<comment type="function">
    <text evidence="1 5">PPIases accelerate the folding of proteins. It catalyzes the cis-trans isomerization of proline imidic peptide bonds in oligopeptides.</text>
</comment>
<gene>
    <name evidence="7" type="ORF">H9813_10270</name>
</gene>
<protein>
    <recommendedName>
        <fullName evidence="5">Peptidyl-prolyl cis-trans isomerase</fullName>
        <shortName evidence="5">PPIase</shortName>
        <ecNumber evidence="5">5.2.1.8</ecNumber>
    </recommendedName>
</protein>
<dbReference type="InterPro" id="IPR024936">
    <property type="entry name" value="Cyclophilin-type_PPIase"/>
</dbReference>
<dbReference type="Pfam" id="PF00160">
    <property type="entry name" value="Pro_isomerase"/>
    <property type="match status" value="1"/>
</dbReference>
<dbReference type="PROSITE" id="PS50072">
    <property type="entry name" value="CSA_PPIASE_2"/>
    <property type="match status" value="1"/>
</dbReference>
<proteinExistence type="inferred from homology"/>
<dbReference type="InterPro" id="IPR020892">
    <property type="entry name" value="Cyclophilin-type_PPIase_CS"/>
</dbReference>
<dbReference type="PANTHER" id="PTHR45625">
    <property type="entry name" value="PEPTIDYL-PROLYL CIS-TRANS ISOMERASE-RELATED"/>
    <property type="match status" value="1"/>
</dbReference>
<organism evidence="7 8">
    <name type="scientific">Candidatus Allofournierella merdipullorum</name>
    <dbReference type="NCBI Taxonomy" id="2838595"/>
    <lineage>
        <taxon>Bacteria</taxon>
        <taxon>Bacillati</taxon>
        <taxon>Bacillota</taxon>
        <taxon>Clostridia</taxon>
        <taxon>Eubacteriales</taxon>
        <taxon>Oscillospiraceae</taxon>
        <taxon>Allofournierella</taxon>
    </lineage>
</organism>
<evidence type="ECO:0000256" key="4">
    <source>
        <dbReference type="ARBA" id="ARBA00023235"/>
    </source>
</evidence>
<evidence type="ECO:0000256" key="1">
    <source>
        <dbReference type="ARBA" id="ARBA00002388"/>
    </source>
</evidence>
<dbReference type="InterPro" id="IPR029000">
    <property type="entry name" value="Cyclophilin-like_dom_sf"/>
</dbReference>
<dbReference type="AlphaFoldDB" id="A0A9D2J024"/>
<evidence type="ECO:0000256" key="2">
    <source>
        <dbReference type="ARBA" id="ARBA00007365"/>
    </source>
</evidence>
<evidence type="ECO:0000259" key="6">
    <source>
        <dbReference type="PROSITE" id="PS50072"/>
    </source>
</evidence>
<evidence type="ECO:0000256" key="3">
    <source>
        <dbReference type="ARBA" id="ARBA00023110"/>
    </source>
</evidence>
<sequence>MVRITMQDGGVIDLELDAQAAPITVENFLKLVNDGFYDGLTFHRIIPGFMIQGGCPEGTGMGGPGWHIKGEFARNGVANPIKHTRGVISMARAMDPNSAGSQFFIMHEDAPHLDGGYAAFGHVVAGMDVVDRIADVATDYNDRPLTPVVMESVRVVEE</sequence>
<accession>A0A9D2J024</accession>
<dbReference type="Proteomes" id="UP000824035">
    <property type="component" value="Unassembled WGS sequence"/>
</dbReference>
<keyword evidence="4 5" id="KW-0413">Isomerase</keyword>
<dbReference type="Gene3D" id="2.40.100.10">
    <property type="entry name" value="Cyclophilin-like"/>
    <property type="match status" value="1"/>
</dbReference>
<evidence type="ECO:0000313" key="7">
    <source>
        <dbReference type="EMBL" id="HIZ31596.1"/>
    </source>
</evidence>
<comment type="similarity">
    <text evidence="2 5">Belongs to the cyclophilin-type PPIase family.</text>
</comment>
<dbReference type="PIRSF" id="PIRSF001467">
    <property type="entry name" value="Peptidylpro_ismrse"/>
    <property type="match status" value="1"/>
</dbReference>
<dbReference type="GO" id="GO:0003755">
    <property type="term" value="F:peptidyl-prolyl cis-trans isomerase activity"/>
    <property type="evidence" value="ECO:0007669"/>
    <property type="project" value="UniProtKB-UniRule"/>
</dbReference>
<dbReference type="PROSITE" id="PS00170">
    <property type="entry name" value="CSA_PPIASE_1"/>
    <property type="match status" value="1"/>
</dbReference>
<comment type="caution">
    <text evidence="7">The sequence shown here is derived from an EMBL/GenBank/DDBJ whole genome shotgun (WGS) entry which is preliminary data.</text>
</comment>
<dbReference type="InterPro" id="IPR002130">
    <property type="entry name" value="Cyclophilin-type_PPIase_dom"/>
</dbReference>
<dbReference type="EC" id="5.2.1.8" evidence="5"/>
<evidence type="ECO:0000256" key="5">
    <source>
        <dbReference type="RuleBase" id="RU363019"/>
    </source>
</evidence>
<dbReference type="InterPro" id="IPR044666">
    <property type="entry name" value="Cyclophilin_A-like"/>
</dbReference>
<comment type="catalytic activity">
    <reaction evidence="5">
        <text>[protein]-peptidylproline (omega=180) = [protein]-peptidylproline (omega=0)</text>
        <dbReference type="Rhea" id="RHEA:16237"/>
        <dbReference type="Rhea" id="RHEA-COMP:10747"/>
        <dbReference type="Rhea" id="RHEA-COMP:10748"/>
        <dbReference type="ChEBI" id="CHEBI:83833"/>
        <dbReference type="ChEBI" id="CHEBI:83834"/>
        <dbReference type="EC" id="5.2.1.8"/>
    </reaction>
</comment>
<dbReference type="GO" id="GO:0006457">
    <property type="term" value="P:protein folding"/>
    <property type="evidence" value="ECO:0007669"/>
    <property type="project" value="InterPro"/>
</dbReference>
<dbReference type="EMBL" id="DXBV01000104">
    <property type="protein sequence ID" value="HIZ31596.1"/>
    <property type="molecule type" value="Genomic_DNA"/>
</dbReference>
<reference evidence="7" key="1">
    <citation type="journal article" date="2021" name="PeerJ">
        <title>Extensive microbial diversity within the chicken gut microbiome revealed by metagenomics and culture.</title>
        <authorList>
            <person name="Gilroy R."/>
            <person name="Ravi A."/>
            <person name="Getino M."/>
            <person name="Pursley I."/>
            <person name="Horton D.L."/>
            <person name="Alikhan N.F."/>
            <person name="Baker D."/>
            <person name="Gharbi K."/>
            <person name="Hall N."/>
            <person name="Watson M."/>
            <person name="Adriaenssens E.M."/>
            <person name="Foster-Nyarko E."/>
            <person name="Jarju S."/>
            <person name="Secka A."/>
            <person name="Antonio M."/>
            <person name="Oren A."/>
            <person name="Chaudhuri R.R."/>
            <person name="La Ragione R."/>
            <person name="Hildebrand F."/>
            <person name="Pallen M.J."/>
        </authorList>
    </citation>
    <scope>NUCLEOTIDE SEQUENCE</scope>
    <source>
        <strain evidence="7">ChiGjej4B4-18154</strain>
    </source>
</reference>
<dbReference type="PRINTS" id="PR00153">
    <property type="entry name" value="CSAPPISMRASE"/>
</dbReference>
<keyword evidence="3 5" id="KW-0697">Rotamase</keyword>
<dbReference type="PANTHER" id="PTHR45625:SF4">
    <property type="entry name" value="PEPTIDYLPROLYL ISOMERASE DOMAIN AND WD REPEAT-CONTAINING PROTEIN 1"/>
    <property type="match status" value="1"/>
</dbReference>
<evidence type="ECO:0000313" key="8">
    <source>
        <dbReference type="Proteomes" id="UP000824035"/>
    </source>
</evidence>
<feature type="domain" description="PPIase cyclophilin-type" evidence="6">
    <location>
        <begin position="1"/>
        <end position="155"/>
    </location>
</feature>
<dbReference type="CDD" id="cd00317">
    <property type="entry name" value="cyclophilin"/>
    <property type="match status" value="1"/>
</dbReference>
<name>A0A9D2J024_9FIRM</name>
<reference evidence="7" key="2">
    <citation type="submission" date="2021-04" db="EMBL/GenBank/DDBJ databases">
        <authorList>
            <person name="Gilroy R."/>
        </authorList>
    </citation>
    <scope>NUCLEOTIDE SEQUENCE</scope>
    <source>
        <strain evidence="7">ChiGjej4B4-18154</strain>
    </source>
</reference>
<dbReference type="SUPFAM" id="SSF50891">
    <property type="entry name" value="Cyclophilin-like"/>
    <property type="match status" value="1"/>
</dbReference>